<reference evidence="2" key="1">
    <citation type="submission" date="2021-03" db="EMBL/GenBank/DDBJ databases">
        <title>Genomic Encyclopedia of Type Strains, Phase IV (KMG-IV): sequencing the most valuable type-strain genomes for metagenomic binning, comparative biology and taxonomic classification.</title>
        <authorList>
            <person name="Goeker M."/>
        </authorList>
    </citation>
    <scope>NUCLEOTIDE SEQUENCE</scope>
    <source>
        <strain evidence="2">DSM 26232</strain>
    </source>
</reference>
<dbReference type="InterPro" id="IPR007403">
    <property type="entry name" value="DUF456"/>
</dbReference>
<evidence type="ECO:0000313" key="2">
    <source>
        <dbReference type="EMBL" id="MBP1986147.1"/>
    </source>
</evidence>
<feature type="transmembrane region" description="Helical" evidence="1">
    <location>
        <begin position="131"/>
        <end position="161"/>
    </location>
</feature>
<dbReference type="Pfam" id="PF04306">
    <property type="entry name" value="DUF456"/>
    <property type="match status" value="1"/>
</dbReference>
<gene>
    <name evidence="2" type="ORF">J2753_000620</name>
</gene>
<comment type="caution">
    <text evidence="2">The sequence shown here is derived from an EMBL/GenBank/DDBJ whole genome shotgun (WGS) entry which is preliminary data.</text>
</comment>
<organism evidence="2 3">
    <name type="scientific">Halolamina salifodinae</name>
    <dbReference type="NCBI Taxonomy" id="1202767"/>
    <lineage>
        <taxon>Archaea</taxon>
        <taxon>Methanobacteriati</taxon>
        <taxon>Methanobacteriota</taxon>
        <taxon>Stenosarchaea group</taxon>
        <taxon>Halobacteria</taxon>
        <taxon>Halobacteriales</taxon>
        <taxon>Haloferacaceae</taxon>
    </lineage>
</organism>
<dbReference type="Proteomes" id="UP000823736">
    <property type="component" value="Unassembled WGS sequence"/>
</dbReference>
<evidence type="ECO:0000313" key="3">
    <source>
        <dbReference type="Proteomes" id="UP000823736"/>
    </source>
</evidence>
<evidence type="ECO:0000256" key="1">
    <source>
        <dbReference type="SAM" id="Phobius"/>
    </source>
</evidence>
<proteinExistence type="predicted"/>
<dbReference type="AlphaFoldDB" id="A0A8T4GSZ2"/>
<name>A0A8T4GSZ2_9EURY</name>
<sequence>MIDAVSILALALLVLAVVASGVPGVPAGLLALAGVYVEYLFGSGGMTLWLLFSFTVVGMLAVVVDLFGGAVAARGRGASTQTSLLAGGAGLVLFFVAGPIGVVVGMFAAVFALELRREDRSVEEAWDNGLWATAGMLASGVAVFLLVASILIGYLVFVLWFGNGL</sequence>
<feature type="transmembrane region" description="Helical" evidence="1">
    <location>
        <begin position="49"/>
        <end position="72"/>
    </location>
</feature>
<keyword evidence="3" id="KW-1185">Reference proteome</keyword>
<protein>
    <submittedName>
        <fullName evidence="2">Uncharacterized protein YqgC (DUF456 family)</fullName>
    </submittedName>
</protein>
<feature type="transmembrane region" description="Helical" evidence="1">
    <location>
        <begin position="84"/>
        <end position="111"/>
    </location>
</feature>
<accession>A0A8T4GSZ2</accession>
<dbReference type="OrthoDB" id="313434at2157"/>
<keyword evidence="1" id="KW-1133">Transmembrane helix</keyword>
<keyword evidence="1" id="KW-0812">Transmembrane</keyword>
<dbReference type="RefSeq" id="WP_209490353.1">
    <property type="nucleotide sequence ID" value="NZ_JAGGLC010000001.1"/>
</dbReference>
<dbReference type="EMBL" id="JAGGLC010000001">
    <property type="protein sequence ID" value="MBP1986147.1"/>
    <property type="molecule type" value="Genomic_DNA"/>
</dbReference>
<keyword evidence="1" id="KW-0472">Membrane</keyword>